<dbReference type="STRING" id="62324.A0A182R4Q1"/>
<keyword evidence="11" id="KW-0472">Membrane</keyword>
<dbReference type="KEGG" id="afun:125768218"/>
<keyword evidence="12" id="KW-1015">Disulfide bond</keyword>
<accession>A0A182R4Q1</accession>
<feature type="coiled-coil region" evidence="13">
    <location>
        <begin position="119"/>
        <end position="153"/>
    </location>
</feature>
<keyword evidence="9" id="KW-0249">Electron transport</keyword>
<sequence length="159" mass="18891">MDSYVKRYLSNKRKSKVIIKAPISKHRSRISRARMGNYVSLYLTNPKGIPLPLTEPSFDPNLGFPNGRKERVMIATEAEMEAAKLPLEARDYCAHKLIEYRACRTNVWPWAYKCAHEKHEYLNCEYDDYILRLKEYEREKRLLQRKLKIEKKQAQELQA</sequence>
<evidence type="ECO:0000256" key="4">
    <source>
        <dbReference type="ARBA" id="ARBA00008006"/>
    </source>
</evidence>
<evidence type="ECO:0000256" key="11">
    <source>
        <dbReference type="ARBA" id="ARBA00023136"/>
    </source>
</evidence>
<evidence type="ECO:0000256" key="2">
    <source>
        <dbReference type="ARBA" id="ARBA00004569"/>
    </source>
</evidence>
<keyword evidence="7" id="KW-0679">Respiratory chain</keyword>
<dbReference type="CTD" id="32434"/>
<dbReference type="RefSeq" id="XP_049291540.1">
    <property type="nucleotide sequence ID" value="XM_049435583.1"/>
</dbReference>
<evidence type="ECO:0000256" key="9">
    <source>
        <dbReference type="ARBA" id="ARBA00022982"/>
    </source>
</evidence>
<evidence type="ECO:0000256" key="12">
    <source>
        <dbReference type="ARBA" id="ARBA00023157"/>
    </source>
</evidence>
<dbReference type="GO" id="GO:0005758">
    <property type="term" value="C:mitochondrial intermembrane space"/>
    <property type="evidence" value="ECO:0007669"/>
    <property type="project" value="UniProtKB-SubCell"/>
</dbReference>
<comment type="function">
    <text evidence="1">Accessory subunit of the mitochondrial membrane respiratory chain NADH dehydrogenase (Complex I), that is believed not to be involved in catalysis. Complex I functions in the transfer of electrons from NADH to the respiratory chain. The immediate electron acceptor for the enzyme is believed to be ubiquinone.</text>
</comment>
<evidence type="ECO:0000256" key="13">
    <source>
        <dbReference type="SAM" id="Coils"/>
    </source>
</evidence>
<evidence type="ECO:0000256" key="1">
    <source>
        <dbReference type="ARBA" id="ARBA00003195"/>
    </source>
</evidence>
<evidence type="ECO:0000256" key="5">
    <source>
        <dbReference type="ARBA" id="ARBA00018677"/>
    </source>
</evidence>
<evidence type="ECO:0000313" key="14">
    <source>
        <dbReference type="EnsemblMetazoa" id="AFUN001143-PA"/>
    </source>
</evidence>
<organism evidence="14">
    <name type="scientific">Anopheles funestus</name>
    <name type="common">African malaria mosquito</name>
    <dbReference type="NCBI Taxonomy" id="62324"/>
    <lineage>
        <taxon>Eukaryota</taxon>
        <taxon>Metazoa</taxon>
        <taxon>Ecdysozoa</taxon>
        <taxon>Arthropoda</taxon>
        <taxon>Hexapoda</taxon>
        <taxon>Insecta</taxon>
        <taxon>Pterygota</taxon>
        <taxon>Neoptera</taxon>
        <taxon>Endopterygota</taxon>
        <taxon>Diptera</taxon>
        <taxon>Nematocera</taxon>
        <taxon>Culicoidea</taxon>
        <taxon>Culicidae</taxon>
        <taxon>Anophelinae</taxon>
        <taxon>Anopheles</taxon>
    </lineage>
</organism>
<dbReference type="EnsemblMetazoa" id="AFUN001143-RA">
    <property type="protein sequence ID" value="AFUN001143-PA"/>
    <property type="gene ID" value="AFUN001143"/>
</dbReference>
<comment type="similarity">
    <text evidence="4">Belongs to the complex I NDUFB7 subunit family.</text>
</comment>
<dbReference type="OrthoDB" id="268414at2759"/>
<evidence type="ECO:0000256" key="10">
    <source>
        <dbReference type="ARBA" id="ARBA00023128"/>
    </source>
</evidence>
<dbReference type="VEuPathDB" id="VectorBase:AFUN001143"/>
<evidence type="ECO:0000256" key="8">
    <source>
        <dbReference type="ARBA" id="ARBA00022792"/>
    </source>
</evidence>
<dbReference type="GO" id="GO:0005743">
    <property type="term" value="C:mitochondrial inner membrane"/>
    <property type="evidence" value="ECO:0007669"/>
    <property type="project" value="UniProtKB-SubCell"/>
</dbReference>
<proteinExistence type="inferred from homology"/>
<dbReference type="AlphaFoldDB" id="A0A182R4Q1"/>
<reference evidence="14" key="1">
    <citation type="submission" date="2020-05" db="UniProtKB">
        <authorList>
            <consortium name="EnsemblMetazoa"/>
        </authorList>
    </citation>
    <scope>IDENTIFICATION</scope>
    <source>
        <strain evidence="14">FUMOZ</strain>
    </source>
</reference>
<dbReference type="GeneID" id="125768218"/>
<comment type="subcellular location">
    <subcellularLocation>
        <location evidence="3">Mitochondrion inner membrane</location>
        <topology evidence="3">Peripheral membrane protein</topology>
    </subcellularLocation>
    <subcellularLocation>
        <location evidence="2">Mitochondrion intermembrane space</location>
    </subcellularLocation>
</comment>
<dbReference type="PANTHER" id="PTHR20900:SF0">
    <property type="entry name" value="NADH DEHYDROGENASE [UBIQUINONE] 1 BETA SUBCOMPLEX SUBUNIT 7"/>
    <property type="match status" value="1"/>
</dbReference>
<dbReference type="Pfam" id="PF05676">
    <property type="entry name" value="NDUF_B7"/>
    <property type="match status" value="1"/>
</dbReference>
<keyword evidence="10" id="KW-0496">Mitochondrion</keyword>
<evidence type="ECO:0000256" key="3">
    <source>
        <dbReference type="ARBA" id="ARBA00004637"/>
    </source>
</evidence>
<dbReference type="InterPro" id="IPR008698">
    <property type="entry name" value="NDUB7"/>
</dbReference>
<protein>
    <recommendedName>
        <fullName evidence="5">NADH dehydrogenase [ubiquinone] 1 beta subcomplex subunit 7</fullName>
    </recommendedName>
</protein>
<name>A0A182R4Q1_ANOFN</name>
<evidence type="ECO:0000256" key="7">
    <source>
        <dbReference type="ARBA" id="ARBA00022660"/>
    </source>
</evidence>
<keyword evidence="13" id="KW-0175">Coiled coil</keyword>
<keyword evidence="6" id="KW-0813">Transport</keyword>
<keyword evidence="8" id="KW-0999">Mitochondrion inner membrane</keyword>
<dbReference type="PANTHER" id="PTHR20900">
    <property type="entry name" value="NADH:UBIQUINONE OXIDOREDUCTASE B18-LIKE SUBUNIT"/>
    <property type="match status" value="1"/>
</dbReference>
<dbReference type="VEuPathDB" id="VectorBase:AFUN2_007054"/>
<evidence type="ECO:0000256" key="6">
    <source>
        <dbReference type="ARBA" id="ARBA00022448"/>
    </source>
</evidence>